<proteinExistence type="predicted"/>
<keyword evidence="1" id="KW-0812">Transmembrane</keyword>
<evidence type="ECO:0000313" key="3">
    <source>
        <dbReference type="Proteomes" id="UP001218218"/>
    </source>
</evidence>
<sequence length="54" mass="6005">MSTLKLPHMISYALTVPALFGNLVILATMGYLASPAFHEHNTFQFHAPPLRLQP</sequence>
<dbReference type="AlphaFoldDB" id="A0AAD6ZHM4"/>
<evidence type="ECO:0000256" key="1">
    <source>
        <dbReference type="SAM" id="Phobius"/>
    </source>
</evidence>
<comment type="caution">
    <text evidence="2">The sequence shown here is derived from an EMBL/GenBank/DDBJ whole genome shotgun (WGS) entry which is preliminary data.</text>
</comment>
<name>A0AAD6ZHM4_9AGAR</name>
<keyword evidence="3" id="KW-1185">Reference proteome</keyword>
<reference evidence="2" key="1">
    <citation type="submission" date="2023-03" db="EMBL/GenBank/DDBJ databases">
        <title>Massive genome expansion in bonnet fungi (Mycena s.s.) driven by repeated elements and novel gene families across ecological guilds.</title>
        <authorList>
            <consortium name="Lawrence Berkeley National Laboratory"/>
            <person name="Harder C.B."/>
            <person name="Miyauchi S."/>
            <person name="Viragh M."/>
            <person name="Kuo A."/>
            <person name="Thoen E."/>
            <person name="Andreopoulos B."/>
            <person name="Lu D."/>
            <person name="Skrede I."/>
            <person name="Drula E."/>
            <person name="Henrissat B."/>
            <person name="Morin E."/>
            <person name="Kohler A."/>
            <person name="Barry K."/>
            <person name="LaButti K."/>
            <person name="Morin E."/>
            <person name="Salamov A."/>
            <person name="Lipzen A."/>
            <person name="Mereny Z."/>
            <person name="Hegedus B."/>
            <person name="Baldrian P."/>
            <person name="Stursova M."/>
            <person name="Weitz H."/>
            <person name="Taylor A."/>
            <person name="Grigoriev I.V."/>
            <person name="Nagy L.G."/>
            <person name="Martin F."/>
            <person name="Kauserud H."/>
        </authorList>
    </citation>
    <scope>NUCLEOTIDE SEQUENCE</scope>
    <source>
        <strain evidence="2">CBHHK002</strain>
    </source>
</reference>
<dbReference type="Proteomes" id="UP001218218">
    <property type="component" value="Unassembled WGS sequence"/>
</dbReference>
<evidence type="ECO:0000313" key="2">
    <source>
        <dbReference type="EMBL" id="KAJ7321696.1"/>
    </source>
</evidence>
<protein>
    <submittedName>
        <fullName evidence="2">Uncharacterized protein</fullName>
    </submittedName>
</protein>
<keyword evidence="1" id="KW-1133">Transmembrane helix</keyword>
<keyword evidence="1" id="KW-0472">Membrane</keyword>
<gene>
    <name evidence="2" type="ORF">DFH08DRAFT_970061</name>
</gene>
<feature type="transmembrane region" description="Helical" evidence="1">
    <location>
        <begin position="12"/>
        <end position="33"/>
    </location>
</feature>
<dbReference type="EMBL" id="JARIHO010000050">
    <property type="protein sequence ID" value="KAJ7321696.1"/>
    <property type="molecule type" value="Genomic_DNA"/>
</dbReference>
<accession>A0AAD6ZHM4</accession>
<organism evidence="2 3">
    <name type="scientific">Mycena albidolilacea</name>
    <dbReference type="NCBI Taxonomy" id="1033008"/>
    <lineage>
        <taxon>Eukaryota</taxon>
        <taxon>Fungi</taxon>
        <taxon>Dikarya</taxon>
        <taxon>Basidiomycota</taxon>
        <taxon>Agaricomycotina</taxon>
        <taxon>Agaricomycetes</taxon>
        <taxon>Agaricomycetidae</taxon>
        <taxon>Agaricales</taxon>
        <taxon>Marasmiineae</taxon>
        <taxon>Mycenaceae</taxon>
        <taxon>Mycena</taxon>
    </lineage>
</organism>